<dbReference type="Pfam" id="PF04072">
    <property type="entry name" value="LCM"/>
    <property type="match status" value="1"/>
</dbReference>
<name>A0A3D9ZQ31_9ACTN</name>
<dbReference type="PANTHER" id="PTHR43619">
    <property type="entry name" value="S-ADENOSYL-L-METHIONINE-DEPENDENT METHYLTRANSFERASE YKTD-RELATED"/>
    <property type="match status" value="1"/>
</dbReference>
<dbReference type="InterPro" id="IPR029063">
    <property type="entry name" value="SAM-dependent_MTases_sf"/>
</dbReference>
<evidence type="ECO:0000256" key="2">
    <source>
        <dbReference type="ARBA" id="ARBA00022679"/>
    </source>
</evidence>
<dbReference type="InterPro" id="IPR007213">
    <property type="entry name" value="Ppm1/Ppm2/Tcmp"/>
</dbReference>
<protein>
    <submittedName>
        <fullName evidence="3">O-methyltransferase involved in polyketide biosynthesis</fullName>
    </submittedName>
</protein>
<gene>
    <name evidence="3" type="ORF">DFJ67_4763</name>
</gene>
<keyword evidence="2 3" id="KW-0808">Transferase</keyword>
<dbReference type="AlphaFoldDB" id="A0A3D9ZQ31"/>
<dbReference type="OrthoDB" id="9800233at2"/>
<comment type="caution">
    <text evidence="3">The sequence shown here is derived from an EMBL/GenBank/DDBJ whole genome shotgun (WGS) entry which is preliminary data.</text>
</comment>
<dbReference type="SUPFAM" id="SSF53335">
    <property type="entry name" value="S-adenosyl-L-methionine-dependent methyltransferases"/>
    <property type="match status" value="1"/>
</dbReference>
<keyword evidence="4" id="KW-1185">Reference proteome</keyword>
<sequence>MPIEVEPRLDGVAETLLWTLRNRAEESKHPGSCFTDPWSVRLYETISYDYGRFGKPGQLHALRARALDRAARAYLDTHPAATVVALGEGLQTTYWRLGRPRVPWLSVDLAPVQELRTRLLPEEPWVTPLAASALDRSWMDRVDPAHGVFISAEGLLMYFDRADALSLIADCAARFPGGQLFFDSIPAWLSARTGRGLRFSDRYTAPPMPFSLSVTEAARLVELIPRVVAATEIALPPGRGVWASRTVRILAARPPLRDRRPSLTLLDFAGRTGAHHA</sequence>
<reference evidence="3 4" key="1">
    <citation type="submission" date="2018-08" db="EMBL/GenBank/DDBJ databases">
        <title>Sequencing the genomes of 1000 actinobacteria strains.</title>
        <authorList>
            <person name="Klenk H.-P."/>
        </authorList>
    </citation>
    <scope>NUCLEOTIDE SEQUENCE [LARGE SCALE GENOMIC DNA]</scope>
    <source>
        <strain evidence="3 4">DSM 44099</strain>
    </source>
</reference>
<dbReference type="InterPro" id="IPR016874">
    <property type="entry name" value="TcmP-like"/>
</dbReference>
<dbReference type="GO" id="GO:0008168">
    <property type="term" value="F:methyltransferase activity"/>
    <property type="evidence" value="ECO:0007669"/>
    <property type="project" value="UniProtKB-KW"/>
</dbReference>
<dbReference type="Gene3D" id="3.40.50.150">
    <property type="entry name" value="Vaccinia Virus protein VP39"/>
    <property type="match status" value="1"/>
</dbReference>
<evidence type="ECO:0000256" key="1">
    <source>
        <dbReference type="ARBA" id="ARBA00022603"/>
    </source>
</evidence>
<organism evidence="3 4">
    <name type="scientific">Asanoa ferruginea</name>
    <dbReference type="NCBI Taxonomy" id="53367"/>
    <lineage>
        <taxon>Bacteria</taxon>
        <taxon>Bacillati</taxon>
        <taxon>Actinomycetota</taxon>
        <taxon>Actinomycetes</taxon>
        <taxon>Micromonosporales</taxon>
        <taxon>Micromonosporaceae</taxon>
        <taxon>Asanoa</taxon>
    </lineage>
</organism>
<accession>A0A3D9ZQ31</accession>
<dbReference type="PIRSF" id="PIRSF028177">
    <property type="entry name" value="Polyketide_synth_Omtfrase_TcmP"/>
    <property type="match status" value="1"/>
</dbReference>
<dbReference type="RefSeq" id="WP_116069992.1">
    <property type="nucleotide sequence ID" value="NZ_BONB01000024.1"/>
</dbReference>
<dbReference type="PANTHER" id="PTHR43619:SF2">
    <property type="entry name" value="S-ADENOSYL-L-METHIONINE-DEPENDENT METHYLTRANSFERASES SUPERFAMILY PROTEIN"/>
    <property type="match status" value="1"/>
</dbReference>
<dbReference type="GO" id="GO:0032259">
    <property type="term" value="P:methylation"/>
    <property type="evidence" value="ECO:0007669"/>
    <property type="project" value="UniProtKB-KW"/>
</dbReference>
<evidence type="ECO:0000313" key="4">
    <source>
        <dbReference type="Proteomes" id="UP000256913"/>
    </source>
</evidence>
<keyword evidence="1 3" id="KW-0489">Methyltransferase</keyword>
<dbReference type="EMBL" id="QUMQ01000001">
    <property type="protein sequence ID" value="REF98744.1"/>
    <property type="molecule type" value="Genomic_DNA"/>
</dbReference>
<evidence type="ECO:0000313" key="3">
    <source>
        <dbReference type="EMBL" id="REF98744.1"/>
    </source>
</evidence>
<proteinExistence type="predicted"/>
<dbReference type="Proteomes" id="UP000256913">
    <property type="component" value="Unassembled WGS sequence"/>
</dbReference>